<evidence type="ECO:0000259" key="8">
    <source>
        <dbReference type="PROSITE" id="PS50835"/>
    </source>
</evidence>
<dbReference type="PROSITE" id="PS50835">
    <property type="entry name" value="IG_LIKE"/>
    <property type="match status" value="2"/>
</dbReference>
<dbReference type="Ensembl" id="ENSENLT00000042626.1">
    <property type="protein sequence ID" value="ENSENLP00000041570.1"/>
    <property type="gene ID" value="ENSENLG00000017809.1"/>
</dbReference>
<organism evidence="9 10">
    <name type="scientific">Echeneis naucrates</name>
    <name type="common">Live sharksucker</name>
    <dbReference type="NCBI Taxonomy" id="173247"/>
    <lineage>
        <taxon>Eukaryota</taxon>
        <taxon>Metazoa</taxon>
        <taxon>Chordata</taxon>
        <taxon>Craniata</taxon>
        <taxon>Vertebrata</taxon>
        <taxon>Euteleostomi</taxon>
        <taxon>Actinopterygii</taxon>
        <taxon>Neopterygii</taxon>
        <taxon>Teleostei</taxon>
        <taxon>Neoteleostei</taxon>
        <taxon>Acanthomorphata</taxon>
        <taxon>Carangaria</taxon>
        <taxon>Carangiformes</taxon>
        <taxon>Echeneidae</taxon>
        <taxon>Echeneis</taxon>
    </lineage>
</organism>
<keyword evidence="10" id="KW-1185">Reference proteome</keyword>
<dbReference type="Gene3D" id="2.60.40.10">
    <property type="entry name" value="Immunoglobulins"/>
    <property type="match status" value="2"/>
</dbReference>
<dbReference type="Proteomes" id="UP000472264">
    <property type="component" value="Chromosome 10"/>
</dbReference>
<proteinExistence type="predicted"/>
<name>A0A665WCU2_ECHNA</name>
<reference evidence="9" key="3">
    <citation type="submission" date="2025-09" db="UniProtKB">
        <authorList>
            <consortium name="Ensembl"/>
        </authorList>
    </citation>
    <scope>IDENTIFICATION</scope>
</reference>
<evidence type="ECO:0000256" key="1">
    <source>
        <dbReference type="ARBA" id="ARBA00004236"/>
    </source>
</evidence>
<evidence type="ECO:0000256" key="3">
    <source>
        <dbReference type="ARBA" id="ARBA00022729"/>
    </source>
</evidence>
<dbReference type="GO" id="GO:0002376">
    <property type="term" value="P:immune system process"/>
    <property type="evidence" value="ECO:0007669"/>
    <property type="project" value="UniProtKB-KW"/>
</dbReference>
<protein>
    <recommendedName>
        <fullName evidence="8">Ig-like domain-containing protein</fullName>
    </recommendedName>
</protein>
<dbReference type="InterPro" id="IPR036179">
    <property type="entry name" value="Ig-like_dom_sf"/>
</dbReference>
<dbReference type="PANTHER" id="PTHR19433">
    <property type="entry name" value="T-CELL RECEPTOR ALPHA CHAIN V REGION-RELATED"/>
    <property type="match status" value="1"/>
</dbReference>
<dbReference type="InterPro" id="IPR007110">
    <property type="entry name" value="Ig-like_dom"/>
</dbReference>
<keyword evidence="3" id="KW-0732">Signal</keyword>
<dbReference type="InterPro" id="IPR052051">
    <property type="entry name" value="TCR_complex_component"/>
</dbReference>
<keyword evidence="4" id="KW-0391">Immunity</keyword>
<dbReference type="AlphaFoldDB" id="A0A665WCU2"/>
<reference evidence="9" key="1">
    <citation type="submission" date="2021-04" db="EMBL/GenBank/DDBJ databases">
        <authorList>
            <consortium name="Wellcome Sanger Institute Data Sharing"/>
        </authorList>
    </citation>
    <scope>NUCLEOTIDE SEQUENCE [LARGE SCALE GENOMIC DNA]</scope>
</reference>
<dbReference type="CDD" id="cd00099">
    <property type="entry name" value="IgV"/>
    <property type="match status" value="2"/>
</dbReference>
<keyword evidence="6" id="KW-1015">Disulfide bond</keyword>
<evidence type="ECO:0000256" key="4">
    <source>
        <dbReference type="ARBA" id="ARBA00022859"/>
    </source>
</evidence>
<dbReference type="SMART" id="SM00409">
    <property type="entry name" value="IG"/>
    <property type="match status" value="2"/>
</dbReference>
<dbReference type="GO" id="GO:0009617">
    <property type="term" value="P:response to bacterium"/>
    <property type="evidence" value="ECO:0007669"/>
    <property type="project" value="TreeGrafter"/>
</dbReference>
<evidence type="ECO:0000256" key="5">
    <source>
        <dbReference type="ARBA" id="ARBA00023136"/>
    </source>
</evidence>
<dbReference type="InParanoid" id="A0A665WCU2"/>
<keyword evidence="5" id="KW-0472">Membrane</keyword>
<reference evidence="9" key="2">
    <citation type="submission" date="2025-08" db="UniProtKB">
        <authorList>
            <consortium name="Ensembl"/>
        </authorList>
    </citation>
    <scope>IDENTIFICATION</scope>
</reference>
<sequence length="263" mass="29176">DDLITFNLLCINVYTIFLTSDVTLTCNYHNNMSNPGSLYWIRHVPGNLPEVLGATYTFGGLNINNTPRFIATIGSGTYVLRISNTQLSDTAFYYCEIVLELQKTYGNFTFLRVTEVSLSTITAVTQEPPYDLVRPGDSVTFQCLVLSDSEKGACSEDHHVYWLRVSSAESHPAIIHVNANADQCDKQSVSPSTKSCIYKFSMNLSSSDAGIYYCAVVSCGEILFGNGTKVDIGVHQFYQDVPNELTAQCILCLRLLCFVFCLK</sequence>
<evidence type="ECO:0000256" key="2">
    <source>
        <dbReference type="ARBA" id="ARBA00022475"/>
    </source>
</evidence>
<evidence type="ECO:0000256" key="7">
    <source>
        <dbReference type="ARBA" id="ARBA00023180"/>
    </source>
</evidence>
<evidence type="ECO:0000313" key="9">
    <source>
        <dbReference type="Ensembl" id="ENSENLP00000041570.1"/>
    </source>
</evidence>
<keyword evidence="2" id="KW-1003">Cell membrane</keyword>
<dbReference type="OMA" id="ANADQCD"/>
<dbReference type="SMART" id="SM00406">
    <property type="entry name" value="IGv"/>
    <property type="match status" value="2"/>
</dbReference>
<accession>A0A665WCU2</accession>
<comment type="subcellular location">
    <subcellularLocation>
        <location evidence="1">Cell membrane</location>
    </subcellularLocation>
</comment>
<keyword evidence="7" id="KW-0325">Glycoprotein</keyword>
<dbReference type="SUPFAM" id="SSF48726">
    <property type="entry name" value="Immunoglobulin"/>
    <property type="match status" value="2"/>
</dbReference>
<dbReference type="InterPro" id="IPR003599">
    <property type="entry name" value="Ig_sub"/>
</dbReference>
<dbReference type="GO" id="GO:0005886">
    <property type="term" value="C:plasma membrane"/>
    <property type="evidence" value="ECO:0007669"/>
    <property type="project" value="UniProtKB-SubCell"/>
</dbReference>
<dbReference type="InterPro" id="IPR013106">
    <property type="entry name" value="Ig_V-set"/>
</dbReference>
<evidence type="ECO:0000313" key="10">
    <source>
        <dbReference type="Proteomes" id="UP000472264"/>
    </source>
</evidence>
<dbReference type="Pfam" id="PF07686">
    <property type="entry name" value="V-set"/>
    <property type="match status" value="2"/>
</dbReference>
<dbReference type="InterPro" id="IPR013783">
    <property type="entry name" value="Ig-like_fold"/>
</dbReference>
<evidence type="ECO:0000256" key="6">
    <source>
        <dbReference type="ARBA" id="ARBA00023157"/>
    </source>
</evidence>
<feature type="domain" description="Ig-like" evidence="8">
    <location>
        <begin position="20"/>
        <end position="97"/>
    </location>
</feature>
<feature type="domain" description="Ig-like" evidence="8">
    <location>
        <begin position="122"/>
        <end position="216"/>
    </location>
</feature>